<dbReference type="EMBL" id="JAJAPW010000003">
    <property type="protein sequence ID" value="MCB4799004.1"/>
    <property type="molecule type" value="Genomic_DNA"/>
</dbReference>
<dbReference type="RefSeq" id="WP_226543516.1">
    <property type="nucleotide sequence ID" value="NZ_JAJAPW010000003.1"/>
</dbReference>
<dbReference type="InterPro" id="IPR001296">
    <property type="entry name" value="Glyco_trans_1"/>
</dbReference>
<organism evidence="3 4">
    <name type="scientific">Neotamlana laminarinivorans</name>
    <dbReference type="NCBI Taxonomy" id="2883124"/>
    <lineage>
        <taxon>Bacteria</taxon>
        <taxon>Pseudomonadati</taxon>
        <taxon>Bacteroidota</taxon>
        <taxon>Flavobacteriia</taxon>
        <taxon>Flavobacteriales</taxon>
        <taxon>Flavobacteriaceae</taxon>
        <taxon>Neotamlana</taxon>
    </lineage>
</organism>
<evidence type="ECO:0000313" key="4">
    <source>
        <dbReference type="Proteomes" id="UP001139199"/>
    </source>
</evidence>
<dbReference type="PANTHER" id="PTHR46401:SF2">
    <property type="entry name" value="GLYCOSYLTRANSFERASE WBBK-RELATED"/>
    <property type="match status" value="1"/>
</dbReference>
<evidence type="ECO:0000259" key="2">
    <source>
        <dbReference type="Pfam" id="PF00534"/>
    </source>
</evidence>
<dbReference type="Pfam" id="PF00534">
    <property type="entry name" value="Glycos_transf_1"/>
    <property type="match status" value="1"/>
</dbReference>
<reference evidence="3" key="1">
    <citation type="submission" date="2021-10" db="EMBL/GenBank/DDBJ databases">
        <title>Tamlana sargassums sp. nov., and Tamlana laminarinivorans sp. nov., two new bacteria isolated from the brown alga.</title>
        <authorList>
            <person name="Li J."/>
        </authorList>
    </citation>
    <scope>NUCLEOTIDE SEQUENCE</scope>
    <source>
        <strain evidence="3">PT2-4</strain>
    </source>
</reference>
<evidence type="ECO:0000313" key="3">
    <source>
        <dbReference type="EMBL" id="MCB4799004.1"/>
    </source>
</evidence>
<name>A0A9X1L401_9FLAO</name>
<comment type="caution">
    <text evidence="3">The sequence shown here is derived from an EMBL/GenBank/DDBJ whole genome shotgun (WGS) entry which is preliminary data.</text>
</comment>
<dbReference type="AlphaFoldDB" id="A0A9X1L401"/>
<keyword evidence="4" id="KW-1185">Reference proteome</keyword>
<evidence type="ECO:0000256" key="1">
    <source>
        <dbReference type="ARBA" id="ARBA00022679"/>
    </source>
</evidence>
<accession>A0A9X1L401</accession>
<keyword evidence="1" id="KW-0808">Transferase</keyword>
<feature type="domain" description="Glycosyl transferase family 1" evidence="2">
    <location>
        <begin position="201"/>
        <end position="347"/>
    </location>
</feature>
<sequence>MTNRIVLIGNYPLDHQESMRRFATMLLEGFTAKGIQTELWNPLVVTAFFCKNSTSSIGKWLGYIDKWLIFPLILKWRVLLNRNDSKRIKYHICDHSNAPYLKSLPKTNTVITCHDVLAIRGAFGFKDAFCPASKTGKILQQWILKNLSKAHALAAVSHFTLSQLKALSNLNETPKYWTVIHNAFNANFQPASILESQPILKKFNLENKPYILHVGSALKRKNRSLLVHMLKALGAGWEGIIVFAGKPIDHKLKLEIKALNFEHRVVSIVKPNHKELLALYTNTKAFIFPSLSEGFGWPLIEAQACGAPVIASNLEPMPEVSNNTALHVAPEDANGFAEAFGKLKDKEFKLKLVNAGFKNSERFSVDIMIDAYINLHQLTNTN</sequence>
<dbReference type="SUPFAM" id="SSF53756">
    <property type="entry name" value="UDP-Glycosyltransferase/glycogen phosphorylase"/>
    <property type="match status" value="1"/>
</dbReference>
<gene>
    <name evidence="3" type="ORF">LG649_09105</name>
</gene>
<dbReference type="GO" id="GO:0016757">
    <property type="term" value="F:glycosyltransferase activity"/>
    <property type="evidence" value="ECO:0007669"/>
    <property type="project" value="InterPro"/>
</dbReference>
<dbReference type="CDD" id="cd03809">
    <property type="entry name" value="GT4_MtfB-like"/>
    <property type="match status" value="1"/>
</dbReference>
<dbReference type="Proteomes" id="UP001139199">
    <property type="component" value="Unassembled WGS sequence"/>
</dbReference>
<protein>
    <submittedName>
        <fullName evidence="3">Glycosyltransferase family 4 protein</fullName>
    </submittedName>
</protein>
<dbReference type="PANTHER" id="PTHR46401">
    <property type="entry name" value="GLYCOSYLTRANSFERASE WBBK-RELATED"/>
    <property type="match status" value="1"/>
</dbReference>
<proteinExistence type="predicted"/>
<dbReference type="Gene3D" id="3.40.50.2000">
    <property type="entry name" value="Glycogen Phosphorylase B"/>
    <property type="match status" value="2"/>
</dbReference>
<dbReference type="GO" id="GO:0009103">
    <property type="term" value="P:lipopolysaccharide biosynthetic process"/>
    <property type="evidence" value="ECO:0007669"/>
    <property type="project" value="TreeGrafter"/>
</dbReference>